<protein>
    <recommendedName>
        <fullName evidence="3">DUF2793 domain-containing protein</fullName>
    </recommendedName>
</protein>
<dbReference type="InterPro" id="IPR021251">
    <property type="entry name" value="DUF2793"/>
</dbReference>
<evidence type="ECO:0000313" key="1">
    <source>
        <dbReference type="EMBL" id="ABX34291.1"/>
    </source>
</evidence>
<dbReference type="STRING" id="398578.Daci_1648"/>
<reference evidence="1 2" key="1">
    <citation type="journal article" date="2004" name="Appl. Environ. Microbiol.">
        <title>Mineralization of individual congeners of linear alkylbenzenesulfonate by defined pairs of heterotrophic bacteria.</title>
        <authorList>
            <person name="Schleheck D."/>
            <person name="Knepper T.P."/>
            <person name="Fischer K."/>
            <person name="Cook A.M."/>
        </authorList>
    </citation>
    <scope>NUCLEOTIDE SEQUENCE [LARGE SCALE GENOMIC DNA]</scope>
    <source>
        <strain evidence="2">DSM 14801 / SPH-1</strain>
    </source>
</reference>
<accession>A9BYF2</accession>
<gene>
    <name evidence="1" type="ordered locus">Daci_1648</name>
</gene>
<dbReference type="Pfam" id="PF10983">
    <property type="entry name" value="DUF2793"/>
    <property type="match status" value="1"/>
</dbReference>
<dbReference type="GeneID" id="24116388"/>
<sequence length="223" mass="22823">MSTPILPFAVWEPGTNQASLPANDNALRSEILAGRVISKTTAAQPVGVDGAIYIIPAGATGAMWSTFGAGDLAIFRGGTWYAYAPVAGVVVHMSGSLQQWDGAAWEEISGGGGGSDRSTVTALSISSGTVVVDCSLGDYFTLALNANVTSLSFSGLPGSGHGASLMLRFTQDSTARTLAWPSSFRWEGAAPAISTASGAVDLLAITTFDNGVTWQATLSKGRS</sequence>
<evidence type="ECO:0008006" key="3">
    <source>
        <dbReference type="Google" id="ProtNLM"/>
    </source>
</evidence>
<keyword evidence="2" id="KW-1185">Reference proteome</keyword>
<dbReference type="RefSeq" id="WP_012203576.1">
    <property type="nucleotide sequence ID" value="NC_010002.1"/>
</dbReference>
<dbReference type="Proteomes" id="UP000000784">
    <property type="component" value="Chromosome"/>
</dbReference>
<dbReference type="AlphaFoldDB" id="A9BYF2"/>
<evidence type="ECO:0000313" key="2">
    <source>
        <dbReference type="Proteomes" id="UP000000784"/>
    </source>
</evidence>
<reference evidence="2" key="2">
    <citation type="submission" date="2007-11" db="EMBL/GenBank/DDBJ databases">
        <title>Complete sequence of Delftia acidovorans DSM 14801 / SPH-1.</title>
        <authorList>
            <person name="Copeland A."/>
            <person name="Lucas S."/>
            <person name="Lapidus A."/>
            <person name="Barry K."/>
            <person name="Glavina del Rio T."/>
            <person name="Dalin E."/>
            <person name="Tice H."/>
            <person name="Pitluck S."/>
            <person name="Lowry S."/>
            <person name="Clum A."/>
            <person name="Schmutz J."/>
            <person name="Larimer F."/>
            <person name="Land M."/>
            <person name="Hauser L."/>
            <person name="Kyrpides N."/>
            <person name="Kim E."/>
            <person name="Schleheck D."/>
            <person name="Richardson P."/>
        </authorList>
    </citation>
    <scope>NUCLEOTIDE SEQUENCE [LARGE SCALE GENOMIC DNA]</scope>
    <source>
        <strain evidence="2">DSM 14801 / SPH-1</strain>
    </source>
</reference>
<dbReference type="HOGENOM" id="CLU_1238560_0_0_4"/>
<proteinExistence type="predicted"/>
<dbReference type="KEGG" id="dac:Daci_1648"/>
<dbReference type="EMBL" id="CP000884">
    <property type="protein sequence ID" value="ABX34291.1"/>
    <property type="molecule type" value="Genomic_DNA"/>
</dbReference>
<organism evidence="1 2">
    <name type="scientific">Delftia acidovorans (strain DSM 14801 / SPH-1)</name>
    <dbReference type="NCBI Taxonomy" id="398578"/>
    <lineage>
        <taxon>Bacteria</taxon>
        <taxon>Pseudomonadati</taxon>
        <taxon>Pseudomonadota</taxon>
        <taxon>Betaproteobacteria</taxon>
        <taxon>Burkholderiales</taxon>
        <taxon>Comamonadaceae</taxon>
        <taxon>Delftia</taxon>
    </lineage>
</organism>
<dbReference type="eggNOG" id="ENOG5033IEK">
    <property type="taxonomic scope" value="Bacteria"/>
</dbReference>
<name>A9BYF2_DELAS</name>